<evidence type="ECO:0000256" key="1">
    <source>
        <dbReference type="ARBA" id="ARBA00022729"/>
    </source>
</evidence>
<dbReference type="EMBL" id="CM007652">
    <property type="protein sequence ID" value="ONI21557.1"/>
    <property type="molecule type" value="Genomic_DNA"/>
</dbReference>
<dbReference type="eggNOG" id="ENOG502SXI6">
    <property type="taxonomic scope" value="Eukaryota"/>
</dbReference>
<dbReference type="AlphaFoldDB" id="A0A251QCN3"/>
<dbReference type="Proteomes" id="UP000006882">
    <property type="component" value="Chromosome G2"/>
</dbReference>
<dbReference type="Gramene" id="ONI21557">
    <property type="protein sequence ID" value="ONI21557"/>
    <property type="gene ID" value="PRUPE_2G072700"/>
</dbReference>
<accession>A0A251QCN3</accession>
<keyword evidence="5" id="KW-1185">Reference proteome</keyword>
<name>A0A251QCN3_PRUPE</name>
<protein>
    <recommendedName>
        <fullName evidence="3">Prolamin-like domain-containing protein</fullName>
    </recommendedName>
</protein>
<evidence type="ECO:0000256" key="2">
    <source>
        <dbReference type="SAM" id="SignalP"/>
    </source>
</evidence>
<dbReference type="Pfam" id="PF05617">
    <property type="entry name" value="Prolamin_like"/>
    <property type="match status" value="1"/>
</dbReference>
<evidence type="ECO:0000259" key="3">
    <source>
        <dbReference type="Pfam" id="PF05617"/>
    </source>
</evidence>
<feature type="chain" id="PRO_5013372673" description="Prolamin-like domain-containing protein" evidence="2">
    <location>
        <begin position="25"/>
        <end position="122"/>
    </location>
</feature>
<reference evidence="4 5" key="1">
    <citation type="journal article" date="2013" name="Nat. Genet.">
        <title>The high-quality draft genome of peach (Prunus persica) identifies unique patterns of genetic diversity, domestication and genome evolution.</title>
        <authorList>
            <consortium name="International Peach Genome Initiative"/>
            <person name="Verde I."/>
            <person name="Abbott A.G."/>
            <person name="Scalabrin S."/>
            <person name="Jung S."/>
            <person name="Shu S."/>
            <person name="Marroni F."/>
            <person name="Zhebentyayeva T."/>
            <person name="Dettori M.T."/>
            <person name="Grimwood J."/>
            <person name="Cattonaro F."/>
            <person name="Zuccolo A."/>
            <person name="Rossini L."/>
            <person name="Jenkins J."/>
            <person name="Vendramin E."/>
            <person name="Meisel L.A."/>
            <person name="Decroocq V."/>
            <person name="Sosinski B."/>
            <person name="Prochnik S."/>
            <person name="Mitros T."/>
            <person name="Policriti A."/>
            <person name="Cipriani G."/>
            <person name="Dondini L."/>
            <person name="Ficklin S."/>
            <person name="Goodstein D.M."/>
            <person name="Xuan P."/>
            <person name="Del Fabbro C."/>
            <person name="Aramini V."/>
            <person name="Copetti D."/>
            <person name="Gonzalez S."/>
            <person name="Horner D.S."/>
            <person name="Falchi R."/>
            <person name="Lucas S."/>
            <person name="Mica E."/>
            <person name="Maldonado J."/>
            <person name="Lazzari B."/>
            <person name="Bielenberg D."/>
            <person name="Pirona R."/>
            <person name="Miculan M."/>
            <person name="Barakat A."/>
            <person name="Testolin R."/>
            <person name="Stella A."/>
            <person name="Tartarini S."/>
            <person name="Tonutti P."/>
            <person name="Arus P."/>
            <person name="Orellana A."/>
            <person name="Wells C."/>
            <person name="Main D."/>
            <person name="Vizzotto G."/>
            <person name="Silva H."/>
            <person name="Salamini F."/>
            <person name="Schmutz J."/>
            <person name="Morgante M."/>
            <person name="Rokhsar D.S."/>
        </authorList>
    </citation>
    <scope>NUCLEOTIDE SEQUENCE [LARGE SCALE GENOMIC DNA]</scope>
    <source>
        <strain evidence="5">cv. Nemared</strain>
    </source>
</reference>
<evidence type="ECO:0000313" key="5">
    <source>
        <dbReference type="Proteomes" id="UP000006882"/>
    </source>
</evidence>
<proteinExistence type="predicted"/>
<feature type="domain" description="Prolamin-like" evidence="3">
    <location>
        <begin position="41"/>
        <end position="110"/>
    </location>
</feature>
<dbReference type="InterPro" id="IPR008502">
    <property type="entry name" value="Prolamin-like"/>
</dbReference>
<sequence>MPTPNMYPLLVILLLASPYGMIFTSFGISISEASNSKTLEECENNISIQCAREIGKSIFESGTVTEGCCYALVYLGKTCHDLFFHYSLAYKSNVNKSKALAKSTQVWNQCNKITISPTSFAF</sequence>
<gene>
    <name evidence="4" type="ORF">PRUPE_2G072700</name>
</gene>
<feature type="signal peptide" evidence="2">
    <location>
        <begin position="1"/>
        <end position="24"/>
    </location>
</feature>
<dbReference type="PANTHER" id="PTHR31951">
    <property type="entry name" value="BIFUNCTIONAL INHIBITOR/LIPID-TRANSFER PROTEIN/SEED STORAGE 2S ALBUMIN SUPERFAMILY PROTEIN-RELATED"/>
    <property type="match status" value="1"/>
</dbReference>
<dbReference type="PANTHER" id="PTHR31951:SF22">
    <property type="entry name" value="ECA1 GAMETOGENESIS RELATED FAMILY"/>
    <property type="match status" value="1"/>
</dbReference>
<keyword evidence="1 2" id="KW-0732">Signal</keyword>
<evidence type="ECO:0000313" key="4">
    <source>
        <dbReference type="EMBL" id="ONI21557.1"/>
    </source>
</evidence>
<organism evidence="4 5">
    <name type="scientific">Prunus persica</name>
    <name type="common">Peach</name>
    <name type="synonym">Amygdalus persica</name>
    <dbReference type="NCBI Taxonomy" id="3760"/>
    <lineage>
        <taxon>Eukaryota</taxon>
        <taxon>Viridiplantae</taxon>
        <taxon>Streptophyta</taxon>
        <taxon>Embryophyta</taxon>
        <taxon>Tracheophyta</taxon>
        <taxon>Spermatophyta</taxon>
        <taxon>Magnoliopsida</taxon>
        <taxon>eudicotyledons</taxon>
        <taxon>Gunneridae</taxon>
        <taxon>Pentapetalae</taxon>
        <taxon>rosids</taxon>
        <taxon>fabids</taxon>
        <taxon>Rosales</taxon>
        <taxon>Rosaceae</taxon>
        <taxon>Amygdaloideae</taxon>
        <taxon>Amygdaleae</taxon>
        <taxon>Prunus</taxon>
    </lineage>
</organism>